<sequence length="614" mass="67143">MAIEQWKKRRRADEGTSGGGGGDSHLETLPSALLIGEILSKLGVESLCSLSCTSSPLYDACSQPLSSFTSLDLSDHGLDERIVSCIVRRCGHGFSGLTLNCLRLGDQAVKHFLGPHLRELHLLKGSLLTPQIIAFISNKCPDLRVLTVEFTDVDLHFTIANLLLLTKLENLCLKSRGSDLVPFLSQVEQLPESLQTLKLRCLFESDALRLVSPPGVAGGSRLIYSLQSLSLVLNVMSDVLVAKITSYLPQLLVLELEDFPPTCPVVSCDLTDSGLQKLGSMRWLKRLSLVRTWHFGGPVSFRRVTDMGMFLLSEGCRDLESVRFSGFSKVSDAGFTSFLHCCPKLKSYEVRSAPHLSDLTFHDMSKAPCSLSELRLSSCNLVTSETVTKLASSSSLEVLHLRGCWGVSDFGFHAILSLNKLTTLDLAGSNITDDGLSTLGKGSCPINRLSLRSCTRVTDEGISMLLHREGSLRGTLSALDLSYLSGISDTAIYEITASATALKELCVRSCVLVSISSIRALLKKGNLDNRVLPIQKLDLYGCVGLSSQLHSLLVKPLFRGFRWLGIGGIGAVNEQCGVLKQFIKERPWLTVCMVGCEIGCHDKWFLHKEFMNCQ</sequence>
<evidence type="ECO:0000313" key="2">
    <source>
        <dbReference type="Proteomes" id="UP001057402"/>
    </source>
</evidence>
<protein>
    <submittedName>
        <fullName evidence="1">Uncharacterized protein</fullName>
    </submittedName>
</protein>
<dbReference type="Proteomes" id="UP001057402">
    <property type="component" value="Chromosome 12"/>
</dbReference>
<gene>
    <name evidence="1" type="ORF">MLD38_040279</name>
</gene>
<comment type="caution">
    <text evidence="1">The sequence shown here is derived from an EMBL/GenBank/DDBJ whole genome shotgun (WGS) entry which is preliminary data.</text>
</comment>
<accession>A0ACB9L646</accession>
<name>A0ACB9L646_9MYRT</name>
<organism evidence="1 2">
    <name type="scientific">Melastoma candidum</name>
    <dbReference type="NCBI Taxonomy" id="119954"/>
    <lineage>
        <taxon>Eukaryota</taxon>
        <taxon>Viridiplantae</taxon>
        <taxon>Streptophyta</taxon>
        <taxon>Embryophyta</taxon>
        <taxon>Tracheophyta</taxon>
        <taxon>Spermatophyta</taxon>
        <taxon>Magnoliopsida</taxon>
        <taxon>eudicotyledons</taxon>
        <taxon>Gunneridae</taxon>
        <taxon>Pentapetalae</taxon>
        <taxon>rosids</taxon>
        <taxon>malvids</taxon>
        <taxon>Myrtales</taxon>
        <taxon>Melastomataceae</taxon>
        <taxon>Melastomatoideae</taxon>
        <taxon>Melastomateae</taxon>
        <taxon>Melastoma</taxon>
    </lineage>
</organism>
<dbReference type="EMBL" id="CM042891">
    <property type="protein sequence ID" value="KAI4304814.1"/>
    <property type="molecule type" value="Genomic_DNA"/>
</dbReference>
<evidence type="ECO:0000313" key="1">
    <source>
        <dbReference type="EMBL" id="KAI4304814.1"/>
    </source>
</evidence>
<proteinExistence type="predicted"/>
<reference evidence="2" key="1">
    <citation type="journal article" date="2023" name="Front. Plant Sci.">
        <title>Chromosomal-level genome assembly of Melastoma candidum provides insights into trichome evolution.</title>
        <authorList>
            <person name="Zhong Y."/>
            <person name="Wu W."/>
            <person name="Sun C."/>
            <person name="Zou P."/>
            <person name="Liu Y."/>
            <person name="Dai S."/>
            <person name="Zhou R."/>
        </authorList>
    </citation>
    <scope>NUCLEOTIDE SEQUENCE [LARGE SCALE GENOMIC DNA]</scope>
</reference>
<keyword evidence="2" id="KW-1185">Reference proteome</keyword>